<name>A0A9P7YPP4_9HELO</name>
<feature type="compositionally biased region" description="Polar residues" evidence="1">
    <location>
        <begin position="34"/>
        <end position="56"/>
    </location>
</feature>
<feature type="region of interest" description="Disordered" evidence="1">
    <location>
        <begin position="311"/>
        <end position="527"/>
    </location>
</feature>
<organism evidence="2 3">
    <name type="scientific">Amylocarpus encephaloides</name>
    <dbReference type="NCBI Taxonomy" id="45428"/>
    <lineage>
        <taxon>Eukaryota</taxon>
        <taxon>Fungi</taxon>
        <taxon>Dikarya</taxon>
        <taxon>Ascomycota</taxon>
        <taxon>Pezizomycotina</taxon>
        <taxon>Leotiomycetes</taxon>
        <taxon>Helotiales</taxon>
        <taxon>Helotiales incertae sedis</taxon>
        <taxon>Amylocarpus</taxon>
    </lineage>
</organism>
<feature type="region of interest" description="Disordered" evidence="1">
    <location>
        <begin position="1"/>
        <end position="290"/>
    </location>
</feature>
<feature type="compositionally biased region" description="Polar residues" evidence="1">
    <location>
        <begin position="349"/>
        <end position="359"/>
    </location>
</feature>
<evidence type="ECO:0000313" key="3">
    <source>
        <dbReference type="Proteomes" id="UP000824998"/>
    </source>
</evidence>
<keyword evidence="3" id="KW-1185">Reference proteome</keyword>
<proteinExistence type="predicted"/>
<feature type="compositionally biased region" description="Polar residues" evidence="1">
    <location>
        <begin position="186"/>
        <end position="205"/>
    </location>
</feature>
<feature type="compositionally biased region" description="Basic residues" evidence="1">
    <location>
        <begin position="1"/>
        <end position="11"/>
    </location>
</feature>
<feature type="compositionally biased region" description="Basic and acidic residues" evidence="1">
    <location>
        <begin position="479"/>
        <end position="508"/>
    </location>
</feature>
<sequence length="891" mass="97984">MHRTPPKRRKLSPTTSIPINVPTTPSRAPVQDDGAQTSARRPSYAAPTQASISKHNPQLLRKPLLSGAGTASKGRNLDDSFARALGEGTPSNDEGSTAGERDRRPQSQGSITRSRDGSAALDRPTTPSANSFKSTGFLAKPRRLSRSPVKSPRKPQESTTNLDTGETNGKEAQENPFQKRSGLRRSPTSSQVDPPPVNSQENIGQIGTHPGISPFRKGALRRSPVMAIPQLVETAQDRDDRNDGPPETPNAPKVGPSRTPVLGPSQELFPPSDTIAQLGTHPGISPMRKGALRRSPVLGLSQPFLSVEQVEAEMEAQENRRVTVDPPQRSTRDVTPPLLDLSPEAQNELVGQSHNTSPEAPTPDIVPSRAQALEAIDQTELKQDNQLDNLMTSNDIPISPAIPNPEETSTVQAEESTDYRPPNVASPKKSSPLRSRRQAREPELPPTPSQLGIADPVMTTPPSGIHSTPSKRAKMNKALSEKLRSSPLKPHDPGLDKSSQERIPDRAPRRSTRFIVPPDPHASKKDARDQLLQELQQLQEDVSLANRENERIRAHHAAGKRITPEAPNADELLALLLRATEGSSEPKHMPASIFKSITSFLPFSSRRKTQDLEMLGLDKSLPSHLPIHMDDPLPYLRAFTPLTYTSTVTLLPAEQESPDPMTHEQPTFQNYSIRASHPSGLFAARISMVVNSSTLSIKEVSVPSLDLSAEKELGSFVRERGFQDNMSKDISVICWAMGRWTEAAIGRARLWCDIQEELSTPEAREKTLKRLTTRRKRKRVVEEDDDEGGGEETSKRPWTRRQLILNMGRTNMQISSVDVEILFEWKIGFDWTGEVENSISAHARLPPNWQREDDRNSLSKIPKTFQSLVKDKGPLAAAKAIVGLLMAPGDS</sequence>
<feature type="region of interest" description="Disordered" evidence="1">
    <location>
        <begin position="774"/>
        <end position="796"/>
    </location>
</feature>
<gene>
    <name evidence="2" type="ORF">BJ875DRAFT_370642</name>
</gene>
<comment type="caution">
    <text evidence="2">The sequence shown here is derived from an EMBL/GenBank/DDBJ whole genome shotgun (WGS) entry which is preliminary data.</text>
</comment>
<accession>A0A9P7YPP4</accession>
<feature type="compositionally biased region" description="Polar residues" evidence="1">
    <location>
        <begin position="386"/>
        <end position="396"/>
    </location>
</feature>
<feature type="compositionally biased region" description="Polar residues" evidence="1">
    <location>
        <begin position="12"/>
        <end position="26"/>
    </location>
</feature>
<feature type="compositionally biased region" description="Polar residues" evidence="1">
    <location>
        <begin position="157"/>
        <end position="167"/>
    </location>
</feature>
<reference evidence="2" key="1">
    <citation type="journal article" date="2021" name="IMA Fungus">
        <title>Genomic characterization of three marine fungi, including Emericellopsis atlantica sp. nov. with signatures of a generalist lifestyle and marine biomass degradation.</title>
        <authorList>
            <person name="Hagestad O.C."/>
            <person name="Hou L."/>
            <person name="Andersen J.H."/>
            <person name="Hansen E.H."/>
            <person name="Altermark B."/>
            <person name="Li C."/>
            <person name="Kuhnert E."/>
            <person name="Cox R.J."/>
            <person name="Crous P.W."/>
            <person name="Spatafora J.W."/>
            <person name="Lail K."/>
            <person name="Amirebrahimi M."/>
            <person name="Lipzen A."/>
            <person name="Pangilinan J."/>
            <person name="Andreopoulos W."/>
            <person name="Hayes R.D."/>
            <person name="Ng V."/>
            <person name="Grigoriev I.V."/>
            <person name="Jackson S.A."/>
            <person name="Sutton T.D.S."/>
            <person name="Dobson A.D.W."/>
            <person name="Rama T."/>
        </authorList>
    </citation>
    <scope>NUCLEOTIDE SEQUENCE</scope>
    <source>
        <strain evidence="2">TRa018bII</strain>
    </source>
</reference>
<evidence type="ECO:0000313" key="2">
    <source>
        <dbReference type="EMBL" id="KAG9237107.1"/>
    </source>
</evidence>
<feature type="compositionally biased region" description="Basic and acidic residues" evidence="1">
    <location>
        <begin position="235"/>
        <end position="244"/>
    </location>
</feature>
<feature type="compositionally biased region" description="Polar residues" evidence="1">
    <location>
        <begin position="125"/>
        <end position="134"/>
    </location>
</feature>
<dbReference type="Proteomes" id="UP000824998">
    <property type="component" value="Unassembled WGS sequence"/>
</dbReference>
<dbReference type="AlphaFoldDB" id="A0A9P7YPP4"/>
<dbReference type="OrthoDB" id="4160836at2759"/>
<evidence type="ECO:0000256" key="1">
    <source>
        <dbReference type="SAM" id="MobiDB-lite"/>
    </source>
</evidence>
<dbReference type="EMBL" id="MU251393">
    <property type="protein sequence ID" value="KAG9237107.1"/>
    <property type="molecule type" value="Genomic_DNA"/>
</dbReference>
<protein>
    <submittedName>
        <fullName evidence="2">Uncharacterized protein</fullName>
    </submittedName>
</protein>